<name>A0A0C9MGB2_9FUNG</name>
<accession>A0A0C9MGB2</accession>
<dbReference type="AlphaFoldDB" id="A0A0C9MGB2"/>
<organism evidence="2">
    <name type="scientific">Mucor ambiguus</name>
    <dbReference type="NCBI Taxonomy" id="91626"/>
    <lineage>
        <taxon>Eukaryota</taxon>
        <taxon>Fungi</taxon>
        <taxon>Fungi incertae sedis</taxon>
        <taxon>Mucoromycota</taxon>
        <taxon>Mucoromycotina</taxon>
        <taxon>Mucoromycetes</taxon>
        <taxon>Mucorales</taxon>
        <taxon>Mucorineae</taxon>
        <taxon>Mucoraceae</taxon>
        <taxon>Mucor</taxon>
    </lineage>
</organism>
<sequence>MNTQAVLPPKQQQASTLYEHYLELRKMREHRLKLLQEQQKRVQQHERSLFRIRNHLAKAVTEVAKVHDKLNQLVESDVWVTAEEHEKIHRACDTVEKEFSDWDLKKRKKHQQIDKEANDAKIHASHIVGIERALLCLEDQMRQQLPENKNIRSNKRNLVRDHQRQQQKQQQQIFLRRSKSQCSFTSITTATSKNSTSLSGTLLKIWLQPRLQQQQQPQQESNLNAKHRHVAAV</sequence>
<proteinExistence type="predicted"/>
<feature type="region of interest" description="Disordered" evidence="1">
    <location>
        <begin position="213"/>
        <end position="233"/>
    </location>
</feature>
<evidence type="ECO:0000313" key="2">
    <source>
        <dbReference type="EMBL" id="GAN01018.1"/>
    </source>
</evidence>
<feature type="region of interest" description="Disordered" evidence="1">
    <location>
        <begin position="147"/>
        <end position="168"/>
    </location>
</feature>
<protein>
    <submittedName>
        <fullName evidence="2">Uncharacterized protein</fullName>
    </submittedName>
</protein>
<gene>
    <name evidence="2" type="ORF">MAM1_0004d00447</name>
</gene>
<dbReference type="OrthoDB" id="2231920at2759"/>
<evidence type="ECO:0000313" key="3">
    <source>
        <dbReference type="Proteomes" id="UP000053815"/>
    </source>
</evidence>
<dbReference type="EMBL" id="DF836293">
    <property type="protein sequence ID" value="GAN01018.1"/>
    <property type="molecule type" value="Genomic_DNA"/>
</dbReference>
<reference evidence="2" key="1">
    <citation type="submission" date="2014-09" db="EMBL/GenBank/DDBJ databases">
        <title>Draft genome sequence of an oleaginous Mucoromycotina fungus Mucor ambiguus NBRC6742.</title>
        <authorList>
            <person name="Takeda I."/>
            <person name="Yamane N."/>
            <person name="Morita T."/>
            <person name="Tamano K."/>
            <person name="Machida M."/>
            <person name="Baker S."/>
            <person name="Koike H."/>
        </authorList>
    </citation>
    <scope>NUCLEOTIDE SEQUENCE</scope>
    <source>
        <strain evidence="2">NBRC 6742</strain>
    </source>
</reference>
<keyword evidence="3" id="KW-1185">Reference proteome</keyword>
<dbReference type="Proteomes" id="UP000053815">
    <property type="component" value="Unassembled WGS sequence"/>
</dbReference>
<evidence type="ECO:0000256" key="1">
    <source>
        <dbReference type="SAM" id="MobiDB-lite"/>
    </source>
</evidence>